<comment type="caution">
    <text evidence="4">The sequence shown here is derived from an EMBL/GenBank/DDBJ whole genome shotgun (WGS) entry which is preliminary data.</text>
</comment>
<dbReference type="PROSITE" id="PS50977">
    <property type="entry name" value="HTH_TETR_2"/>
    <property type="match status" value="1"/>
</dbReference>
<dbReference type="PANTHER" id="PTHR43479:SF11">
    <property type="entry name" value="ACREF_ENVCD OPERON REPRESSOR-RELATED"/>
    <property type="match status" value="1"/>
</dbReference>
<dbReference type="InterPro" id="IPR001647">
    <property type="entry name" value="HTH_TetR"/>
</dbReference>
<organism evidence="4 5">
    <name type="scientific">Liquorilactobacillus ghanensis DSM 18630</name>
    <dbReference type="NCBI Taxonomy" id="1423750"/>
    <lineage>
        <taxon>Bacteria</taxon>
        <taxon>Bacillati</taxon>
        <taxon>Bacillota</taxon>
        <taxon>Bacilli</taxon>
        <taxon>Lactobacillales</taxon>
        <taxon>Lactobacillaceae</taxon>
        <taxon>Liquorilactobacillus</taxon>
    </lineage>
</organism>
<dbReference type="PANTHER" id="PTHR43479">
    <property type="entry name" value="ACREF/ENVCD OPERON REPRESSOR-RELATED"/>
    <property type="match status" value="1"/>
</dbReference>
<feature type="domain" description="HTH tetR-type" evidence="3">
    <location>
        <begin position="12"/>
        <end position="72"/>
    </location>
</feature>
<reference evidence="4 5" key="1">
    <citation type="journal article" date="2015" name="Genome Announc.">
        <title>Expanding the biotechnology potential of lactobacilli through comparative genomics of 213 strains and associated genera.</title>
        <authorList>
            <person name="Sun Z."/>
            <person name="Harris H.M."/>
            <person name="McCann A."/>
            <person name="Guo C."/>
            <person name="Argimon S."/>
            <person name="Zhang W."/>
            <person name="Yang X."/>
            <person name="Jeffery I.B."/>
            <person name="Cooney J.C."/>
            <person name="Kagawa T.F."/>
            <person name="Liu W."/>
            <person name="Song Y."/>
            <person name="Salvetti E."/>
            <person name="Wrobel A."/>
            <person name="Rasinkangas P."/>
            <person name="Parkhill J."/>
            <person name="Rea M.C."/>
            <person name="O'Sullivan O."/>
            <person name="Ritari J."/>
            <person name="Douillard F.P."/>
            <person name="Paul Ross R."/>
            <person name="Yang R."/>
            <person name="Briner A.E."/>
            <person name="Felis G.E."/>
            <person name="de Vos W.M."/>
            <person name="Barrangou R."/>
            <person name="Klaenhammer T.R."/>
            <person name="Caufield P.W."/>
            <person name="Cui Y."/>
            <person name="Zhang H."/>
            <person name="O'Toole P.W."/>
        </authorList>
    </citation>
    <scope>NUCLEOTIDE SEQUENCE [LARGE SCALE GENOMIC DNA]</scope>
    <source>
        <strain evidence="4 5">DSM 18630</strain>
    </source>
</reference>
<dbReference type="Proteomes" id="UP000051451">
    <property type="component" value="Unassembled WGS sequence"/>
</dbReference>
<evidence type="ECO:0000256" key="1">
    <source>
        <dbReference type="ARBA" id="ARBA00023125"/>
    </source>
</evidence>
<dbReference type="InterPro" id="IPR009057">
    <property type="entry name" value="Homeodomain-like_sf"/>
</dbReference>
<protein>
    <submittedName>
        <fullName evidence="4">Transcriptional regulator, TetR family</fullName>
    </submittedName>
</protein>
<keyword evidence="1 2" id="KW-0238">DNA-binding</keyword>
<sequence>MLSEKEKSNMANKTAQRIIDQTILKIRSGNYNSISLRKIAKELNLTTGAFYKYFENKSALFYRVSIELSKEVAAELKVDQTQLPFDQLLQIAQQFCRMFQTQPQMMNFLFFNPSLTNFYQTGNDNFAFFKLIQNLVHEVNPGQLKDQHFFNQIWSFIQGYALLISNQITQYDPQLVKITLKEFTRGDK</sequence>
<dbReference type="GO" id="GO:0003677">
    <property type="term" value="F:DNA binding"/>
    <property type="evidence" value="ECO:0007669"/>
    <property type="project" value="UniProtKB-UniRule"/>
</dbReference>
<dbReference type="EMBL" id="AZGB01000025">
    <property type="protein sequence ID" value="KRM04855.1"/>
    <property type="molecule type" value="Genomic_DNA"/>
</dbReference>
<accession>A0A0R1VHD5</accession>
<proteinExistence type="predicted"/>
<gene>
    <name evidence="4" type="ORF">FC89_GL001884</name>
</gene>
<feature type="DNA-binding region" description="H-T-H motif" evidence="2">
    <location>
        <begin position="35"/>
        <end position="54"/>
    </location>
</feature>
<dbReference type="STRING" id="1423750.FC89_GL001884"/>
<dbReference type="Gene3D" id="1.10.357.10">
    <property type="entry name" value="Tetracycline Repressor, domain 2"/>
    <property type="match status" value="1"/>
</dbReference>
<dbReference type="PATRIC" id="fig|1423750.3.peg.1928"/>
<evidence type="ECO:0000259" key="3">
    <source>
        <dbReference type="PROSITE" id="PS50977"/>
    </source>
</evidence>
<dbReference type="InterPro" id="IPR050624">
    <property type="entry name" value="HTH-type_Tx_Regulator"/>
</dbReference>
<dbReference type="Pfam" id="PF00440">
    <property type="entry name" value="TetR_N"/>
    <property type="match status" value="1"/>
</dbReference>
<name>A0A0R1VHD5_9LACO</name>
<evidence type="ECO:0000256" key="2">
    <source>
        <dbReference type="PROSITE-ProRule" id="PRU00335"/>
    </source>
</evidence>
<evidence type="ECO:0000313" key="5">
    <source>
        <dbReference type="Proteomes" id="UP000051451"/>
    </source>
</evidence>
<evidence type="ECO:0000313" key="4">
    <source>
        <dbReference type="EMBL" id="KRM04855.1"/>
    </source>
</evidence>
<dbReference type="SUPFAM" id="SSF46689">
    <property type="entry name" value="Homeodomain-like"/>
    <property type="match status" value="1"/>
</dbReference>
<dbReference type="AlphaFoldDB" id="A0A0R1VHD5"/>
<keyword evidence="5" id="KW-1185">Reference proteome</keyword>